<dbReference type="Gene3D" id="3.90.228.10">
    <property type="match status" value="1"/>
</dbReference>
<reference evidence="1" key="1">
    <citation type="submission" date="2021-02" db="EMBL/GenBank/DDBJ databases">
        <authorList>
            <person name="Nowell W R."/>
        </authorList>
    </citation>
    <scope>NUCLEOTIDE SEQUENCE</scope>
</reference>
<proteinExistence type="predicted"/>
<evidence type="ECO:0008006" key="3">
    <source>
        <dbReference type="Google" id="ProtNLM"/>
    </source>
</evidence>
<accession>A0A820HPI7</accession>
<protein>
    <recommendedName>
        <fullName evidence="3">Poly [ADP-ribose] polymerase</fullName>
    </recommendedName>
</protein>
<evidence type="ECO:0000313" key="1">
    <source>
        <dbReference type="EMBL" id="CAF4296798.1"/>
    </source>
</evidence>
<dbReference type="AlphaFoldDB" id="A0A820HPI7"/>
<feature type="non-terminal residue" evidence="1">
    <location>
        <position position="1"/>
    </location>
</feature>
<organism evidence="1 2">
    <name type="scientific">Adineta steineri</name>
    <dbReference type="NCBI Taxonomy" id="433720"/>
    <lineage>
        <taxon>Eukaryota</taxon>
        <taxon>Metazoa</taxon>
        <taxon>Spiralia</taxon>
        <taxon>Gnathifera</taxon>
        <taxon>Rotifera</taxon>
        <taxon>Eurotatoria</taxon>
        <taxon>Bdelloidea</taxon>
        <taxon>Adinetida</taxon>
        <taxon>Adinetidae</taxon>
        <taxon>Adineta</taxon>
    </lineage>
</organism>
<comment type="caution">
    <text evidence="1">The sequence shown here is derived from an EMBL/GenBank/DDBJ whole genome shotgun (WGS) entry which is preliminary data.</text>
</comment>
<gene>
    <name evidence="1" type="ORF">OKA104_LOCUS46000</name>
</gene>
<evidence type="ECO:0000313" key="2">
    <source>
        <dbReference type="Proteomes" id="UP000663881"/>
    </source>
</evidence>
<dbReference type="EMBL" id="CAJOAY010016087">
    <property type="protein sequence ID" value="CAF4296798.1"/>
    <property type="molecule type" value="Genomic_DNA"/>
</dbReference>
<dbReference type="Proteomes" id="UP000663881">
    <property type="component" value="Unassembled WGS sequence"/>
</dbReference>
<sequence length="93" mass="10413">QQFVQVQLNKVFVEAMKKIISKQCTGFNPNEHLLFHGTKDDGIKGIAEDGFDDRFFIPTGAWGNLEDKITSDSLLLSSSFTYPVITNMDNSIV</sequence>
<name>A0A820HPI7_9BILA</name>